<dbReference type="AlphaFoldDB" id="A0ABD2NMB5"/>
<gene>
    <name evidence="1" type="ORF">HHI36_017353</name>
</gene>
<evidence type="ECO:0000313" key="2">
    <source>
        <dbReference type="Proteomes" id="UP001516400"/>
    </source>
</evidence>
<accession>A0ABD2NMB5</accession>
<name>A0ABD2NMB5_9CUCU</name>
<keyword evidence="2" id="KW-1185">Reference proteome</keyword>
<evidence type="ECO:0008006" key="3">
    <source>
        <dbReference type="Google" id="ProtNLM"/>
    </source>
</evidence>
<evidence type="ECO:0000313" key="1">
    <source>
        <dbReference type="EMBL" id="KAL3279847.1"/>
    </source>
</evidence>
<proteinExistence type="predicted"/>
<sequence length="131" mass="14393">MEHKLWQNTSVTIGGGVQLIAFADDLAFLIEGKNEGGGDKVLVIMGPKTIAIPSVNIRSIEIQRTKLVKYMGPTLQKYSIFPKHIDYMARRASEKIAALSRITPNIRGPVYLKKSGLCGVTHTIRVYAAPV</sequence>
<organism evidence="1 2">
    <name type="scientific">Cryptolaemus montrouzieri</name>
    <dbReference type="NCBI Taxonomy" id="559131"/>
    <lineage>
        <taxon>Eukaryota</taxon>
        <taxon>Metazoa</taxon>
        <taxon>Ecdysozoa</taxon>
        <taxon>Arthropoda</taxon>
        <taxon>Hexapoda</taxon>
        <taxon>Insecta</taxon>
        <taxon>Pterygota</taxon>
        <taxon>Neoptera</taxon>
        <taxon>Endopterygota</taxon>
        <taxon>Coleoptera</taxon>
        <taxon>Polyphaga</taxon>
        <taxon>Cucujiformia</taxon>
        <taxon>Coccinelloidea</taxon>
        <taxon>Coccinellidae</taxon>
        <taxon>Scymninae</taxon>
        <taxon>Scymnini</taxon>
        <taxon>Cryptolaemus</taxon>
    </lineage>
</organism>
<dbReference type="Proteomes" id="UP001516400">
    <property type="component" value="Unassembled WGS sequence"/>
</dbReference>
<dbReference type="EMBL" id="JABFTP020000124">
    <property type="protein sequence ID" value="KAL3279847.1"/>
    <property type="molecule type" value="Genomic_DNA"/>
</dbReference>
<reference evidence="1 2" key="1">
    <citation type="journal article" date="2021" name="BMC Biol.">
        <title>Horizontally acquired antibacterial genes associated with adaptive radiation of ladybird beetles.</title>
        <authorList>
            <person name="Li H.S."/>
            <person name="Tang X.F."/>
            <person name="Huang Y.H."/>
            <person name="Xu Z.Y."/>
            <person name="Chen M.L."/>
            <person name="Du X.Y."/>
            <person name="Qiu B.Y."/>
            <person name="Chen P.T."/>
            <person name="Zhang W."/>
            <person name="Slipinski A."/>
            <person name="Escalona H.E."/>
            <person name="Waterhouse R.M."/>
            <person name="Zwick A."/>
            <person name="Pang H."/>
        </authorList>
    </citation>
    <scope>NUCLEOTIDE SEQUENCE [LARGE SCALE GENOMIC DNA]</scope>
    <source>
        <strain evidence="1">SYSU2018</strain>
    </source>
</reference>
<protein>
    <recommendedName>
        <fullName evidence="3">Reverse transcriptase domain-containing protein</fullName>
    </recommendedName>
</protein>
<comment type="caution">
    <text evidence="1">The sequence shown here is derived from an EMBL/GenBank/DDBJ whole genome shotgun (WGS) entry which is preliminary data.</text>
</comment>